<protein>
    <submittedName>
        <fullName evidence="10">Uncharacterized protein</fullName>
    </submittedName>
</protein>
<keyword evidence="7" id="KW-0576">Peroxisome</keyword>
<feature type="region of interest" description="Disordered" evidence="9">
    <location>
        <begin position="603"/>
        <end position="622"/>
    </location>
</feature>
<evidence type="ECO:0000256" key="5">
    <source>
        <dbReference type="ARBA" id="ARBA00022737"/>
    </source>
</evidence>
<comment type="similarity">
    <text evidence="3">Belongs to the peroxisomal targeting signal receptor family.</text>
</comment>
<keyword evidence="5" id="KW-0677">Repeat</keyword>
<feature type="repeat" description="TPR" evidence="8">
    <location>
        <begin position="963"/>
        <end position="996"/>
    </location>
</feature>
<dbReference type="PANTHER" id="PTHR10130:SF0">
    <property type="entry name" value="GH08708P"/>
    <property type="match status" value="1"/>
</dbReference>
<evidence type="ECO:0000256" key="3">
    <source>
        <dbReference type="ARBA" id="ARBA00005348"/>
    </source>
</evidence>
<dbReference type="InterPro" id="IPR019734">
    <property type="entry name" value="TPR_rpt"/>
</dbReference>
<dbReference type="GO" id="GO:0005052">
    <property type="term" value="F:peroxisome matrix targeting signal-1 binding"/>
    <property type="evidence" value="ECO:0007669"/>
    <property type="project" value="TreeGrafter"/>
</dbReference>
<dbReference type="Pfam" id="PF14559">
    <property type="entry name" value="TPR_19"/>
    <property type="match status" value="1"/>
</dbReference>
<evidence type="ECO:0000313" key="11">
    <source>
        <dbReference type="Proteomes" id="UP000298390"/>
    </source>
</evidence>
<dbReference type="Gene3D" id="1.25.40.10">
    <property type="entry name" value="Tetratricopeptide repeat domain"/>
    <property type="match status" value="1"/>
</dbReference>
<evidence type="ECO:0000256" key="2">
    <source>
        <dbReference type="ARBA" id="ARBA00004496"/>
    </source>
</evidence>
<keyword evidence="6 8" id="KW-0802">TPR repeat</keyword>
<dbReference type="SMART" id="SM00028">
    <property type="entry name" value="TPR"/>
    <property type="match status" value="4"/>
</dbReference>
<feature type="region of interest" description="Disordered" evidence="9">
    <location>
        <begin position="512"/>
        <end position="553"/>
    </location>
</feature>
<evidence type="ECO:0000313" key="10">
    <source>
        <dbReference type="EMBL" id="TFY64096.1"/>
    </source>
</evidence>
<dbReference type="InterPro" id="IPR024111">
    <property type="entry name" value="PEX5/PEX5L"/>
</dbReference>
<organism evidence="10 11">
    <name type="scientific">Rhodofomes roseus</name>
    <dbReference type="NCBI Taxonomy" id="34475"/>
    <lineage>
        <taxon>Eukaryota</taxon>
        <taxon>Fungi</taxon>
        <taxon>Dikarya</taxon>
        <taxon>Basidiomycota</taxon>
        <taxon>Agaricomycotina</taxon>
        <taxon>Agaricomycetes</taxon>
        <taxon>Polyporales</taxon>
        <taxon>Rhodofomes</taxon>
    </lineage>
</organism>
<dbReference type="STRING" id="34475.A0A4Y9YNC2"/>
<dbReference type="PROSITE" id="PS50005">
    <property type="entry name" value="TPR"/>
    <property type="match status" value="3"/>
</dbReference>
<dbReference type="Proteomes" id="UP000298390">
    <property type="component" value="Unassembled WGS sequence"/>
</dbReference>
<keyword evidence="4" id="KW-0963">Cytoplasm</keyword>
<name>A0A4Y9YNC2_9APHY</name>
<dbReference type="SUPFAM" id="SSF48452">
    <property type="entry name" value="TPR-like"/>
    <property type="match status" value="1"/>
</dbReference>
<evidence type="ECO:0000256" key="6">
    <source>
        <dbReference type="ARBA" id="ARBA00022803"/>
    </source>
</evidence>
<sequence>MTTQPARSDGHGTLSIPDLPPELIDHIIDRFREDAATLTACSLTHRSMRFRAQFHLFRTICLTPHRWTEYEKLAKKSPHLGCAVRRLQLTQPVPLLLKFGVQDPSGFAQFIKPQVQEANEDKKIVPMFPAATKLDLRRLDHTALTVPLLRQVCDLNKVESVRMHICVVPTMAFVAGFICLFPRMRKLVVSDLFARDTFAVKLPAHNAIEGPVPTRFRPLVETLRFPLGGTLGEVSSISLTKWLFEQSLHVQLTTLEITVARRQDAATLGALLQDLGPRIQHLYLGVEQLNADASLSKPLTLSRNTGLRTLAFWSLKLHGGEGTPKPSLAWVPRLLAELSSPAIEHIYFRLRVGGASPSDFDTLDWAAVNDILSRPHCLPQGCWLFSTTAMSLPLLVNGADCGPVNPLQSLSKTFDRDRGIQQDHFGAGRAGSSKEVFRSQYSATAGSSQDAARFFSTNQFSSAHASPVPAFDLAALHAALPHAHAQTPVLTPQRQGPLSPVSSASWASDFLQQPGKQSPVSQLPAAQSPVQAQAQQENIHGQPQQFSPNGMASNFRPFSPMGYGMAGMSMASPPFAMPVNAQEPVSQIDASHWDREFQSQEAALTAAEQPQQEAPAPSRQHDGDELARIAGELVNTVGDAGNAKFKNSEFLGLMRQLRDGNVVVDGDKMVLREEASPNAALSSTDVKGKGRAIEPTIMHSAPGMGTLQDARPIGHEEGLRPVYTERPSDQLHGDYQESPIDAYLRQENEEYIRMQQEHDTVPAPDTRYEWWNTSQRPQDADWGRLQRDWDSFEATVTGIRPLAHYQFQPHNPYVLGEASSTHHHAMHSDTRNSIFESVLELEAAVQRDPTNASRWYELGVKQQENEREQKAVQALRRALELDPSHLPSWIAVAVSHTNESNRQGTYASIYEWVERNERYRSTVEQFRALNPINDEMTQTEKFATLIQCLIEMARGDQSGEIDADIQIALAVLLNTNEEYAKARDCFNTALAIRPDDWLLYNRVGATLANSGRPEDALQYYYRALELNPAYIRARFNLGISCINLRRYDEAAQHILDALSLQDSDSVHEAAGGGDKRGVTTLTLWESLKTCCLHMQRLDLANLCDRQDLEAFRLNFQLA</sequence>
<reference evidence="10 11" key="1">
    <citation type="submission" date="2019-01" db="EMBL/GenBank/DDBJ databases">
        <title>Genome sequencing of the rare red list fungi Fomitopsis rosea.</title>
        <authorList>
            <person name="Buettner E."/>
            <person name="Kellner H."/>
        </authorList>
    </citation>
    <scope>NUCLEOTIDE SEQUENCE [LARGE SCALE GENOMIC DNA]</scope>
    <source>
        <strain evidence="10 11">DSM 105464</strain>
    </source>
</reference>
<dbReference type="AlphaFoldDB" id="A0A4Y9YNC2"/>
<dbReference type="GO" id="GO:0016560">
    <property type="term" value="P:protein import into peroxisome matrix, docking"/>
    <property type="evidence" value="ECO:0007669"/>
    <property type="project" value="TreeGrafter"/>
</dbReference>
<proteinExistence type="inferred from homology"/>
<feature type="compositionally biased region" description="Low complexity" evidence="9">
    <location>
        <begin position="521"/>
        <end position="536"/>
    </location>
</feature>
<evidence type="ECO:0000256" key="9">
    <source>
        <dbReference type="SAM" id="MobiDB-lite"/>
    </source>
</evidence>
<evidence type="ECO:0000256" key="4">
    <source>
        <dbReference type="ARBA" id="ARBA00022490"/>
    </source>
</evidence>
<dbReference type="InterPro" id="IPR011990">
    <property type="entry name" value="TPR-like_helical_dom_sf"/>
</dbReference>
<dbReference type="PANTHER" id="PTHR10130">
    <property type="entry name" value="PEROXISOMAL TARGETING SIGNAL 1 RECEPTOR PEX5"/>
    <property type="match status" value="1"/>
</dbReference>
<gene>
    <name evidence="10" type="ORF">EVJ58_g2842</name>
</gene>
<feature type="repeat" description="TPR" evidence="8">
    <location>
        <begin position="997"/>
        <end position="1030"/>
    </location>
</feature>
<comment type="caution">
    <text evidence="10">The sequence shown here is derived from an EMBL/GenBank/DDBJ whole genome shotgun (WGS) entry which is preliminary data.</text>
</comment>
<evidence type="ECO:0000256" key="8">
    <source>
        <dbReference type="PROSITE-ProRule" id="PRU00339"/>
    </source>
</evidence>
<comment type="subcellular location">
    <subcellularLocation>
        <location evidence="2">Cytoplasm</location>
    </subcellularLocation>
    <subcellularLocation>
        <location evidence="1">Peroxisome</location>
    </subcellularLocation>
</comment>
<evidence type="ECO:0000256" key="7">
    <source>
        <dbReference type="ARBA" id="ARBA00023140"/>
    </source>
</evidence>
<dbReference type="EMBL" id="SEKV01000109">
    <property type="protein sequence ID" value="TFY64096.1"/>
    <property type="molecule type" value="Genomic_DNA"/>
</dbReference>
<feature type="compositionally biased region" description="Polar residues" evidence="9">
    <location>
        <begin position="537"/>
        <end position="552"/>
    </location>
</feature>
<dbReference type="GO" id="GO:0005778">
    <property type="term" value="C:peroxisomal membrane"/>
    <property type="evidence" value="ECO:0007669"/>
    <property type="project" value="TreeGrafter"/>
</dbReference>
<accession>A0A4Y9YNC2</accession>
<feature type="compositionally biased region" description="Low complexity" evidence="9">
    <location>
        <begin position="603"/>
        <end position="617"/>
    </location>
</feature>
<dbReference type="GO" id="GO:0005829">
    <property type="term" value="C:cytosol"/>
    <property type="evidence" value="ECO:0007669"/>
    <property type="project" value="TreeGrafter"/>
</dbReference>
<evidence type="ECO:0000256" key="1">
    <source>
        <dbReference type="ARBA" id="ARBA00004275"/>
    </source>
</evidence>
<dbReference type="Pfam" id="PF13181">
    <property type="entry name" value="TPR_8"/>
    <property type="match status" value="1"/>
</dbReference>
<feature type="repeat" description="TPR" evidence="8">
    <location>
        <begin position="852"/>
        <end position="885"/>
    </location>
</feature>